<accession>A0A7L4ZTV9</accession>
<dbReference type="RefSeq" id="WP_151077332.1">
    <property type="nucleotide sequence ID" value="NZ_CP047647.1"/>
</dbReference>
<dbReference type="CDD" id="cd07560">
    <property type="entry name" value="Peptidase_S41_CPP"/>
    <property type="match status" value="1"/>
</dbReference>
<keyword evidence="4 5" id="KW-0720">Serine protease</keyword>
<sequence>MAFFPTTFKRYAALSVAGLALASYTFRDQLGTPPPKDAILLQALLEGLRFAHYEPVKVDDKLSKRIYDLYLKRIDGQKRFLLQADVARLARYQTELDDETQHGTHAFLDLSTQLLTQRLGEVQSIYREVLAKPFDFTVTESLETEPDRLDYPADAAALRDRWRKLLKYQTLTQLSDLMDEQAKRPEKTLAATSVKPSPATFAQPTPAALEADARKRVLKRYDEYFHDLLQLDAQDRLNQYANAVVQAYDPHTEYFAPQAKDNFDIALTGRLEGTGAQLGEQEGKITVTYIVPGSASFRLGEPKVGDVILKVAQGDADPVPVEGMRFDKVVAMVRGKKGTEVRLTVRKPDASVKVVSIIRDVVVLEDTYAQSAVVNEHGHKLGYIYLPAFYADFNRTGGRNSADDVKQELEKLKKENVEGVVIDLRSNGGGSLQDAVDMAGLFLPQGPMVQVKGSRGPAQVLRDADPTVQYGGPLVLLVNRYSASASEVLAAALQDHKRAIIVGGNTFGKGTVQRVLDLDAMMPQEWESLRPFGSLKVTIQKYYRVNGGSTQFKGIVPDIALPDAYSFGQTEQQMDYALGWDEIAPATYQPWANAPKLAKLRTASQQRVAASPGFRLLNEALQTVQQRKANTQVPLNLTAYRTEQQRRQTDANKFDAAQKAAPALDVVAVSADVQKASTDSLQTGRTARFVKPLKKDLTLHEAVAVLEDALGG</sequence>
<evidence type="ECO:0000313" key="6">
    <source>
        <dbReference type="EMBL" id="KAA9339684.1"/>
    </source>
</evidence>
<keyword evidence="3 5" id="KW-0378">Hydrolase</keyword>
<evidence type="ECO:0000256" key="2">
    <source>
        <dbReference type="ARBA" id="ARBA00022670"/>
    </source>
</evidence>
<dbReference type="GO" id="GO:0007165">
    <property type="term" value="P:signal transduction"/>
    <property type="evidence" value="ECO:0007669"/>
    <property type="project" value="TreeGrafter"/>
</dbReference>
<evidence type="ECO:0000256" key="3">
    <source>
        <dbReference type="ARBA" id="ARBA00022801"/>
    </source>
</evidence>
<gene>
    <name evidence="6" type="ORF">F0P96_03455</name>
</gene>
<dbReference type="GO" id="GO:0004175">
    <property type="term" value="F:endopeptidase activity"/>
    <property type="evidence" value="ECO:0007669"/>
    <property type="project" value="TreeGrafter"/>
</dbReference>
<keyword evidence="2 5" id="KW-0645">Protease</keyword>
<keyword evidence="7" id="KW-1185">Reference proteome</keyword>
<evidence type="ECO:0000256" key="4">
    <source>
        <dbReference type="ARBA" id="ARBA00022825"/>
    </source>
</evidence>
<dbReference type="SMART" id="SM00228">
    <property type="entry name" value="PDZ"/>
    <property type="match status" value="1"/>
</dbReference>
<name>A0A7L4ZTV9_9BACT</name>
<dbReference type="InterPro" id="IPR005151">
    <property type="entry name" value="Tail-specific_protease"/>
</dbReference>
<dbReference type="PANTHER" id="PTHR32060">
    <property type="entry name" value="TAIL-SPECIFIC PROTEASE"/>
    <property type="match status" value="1"/>
</dbReference>
<dbReference type="CDD" id="cd06782">
    <property type="entry name" value="cpPDZ_CPP-like"/>
    <property type="match status" value="1"/>
</dbReference>
<comment type="caution">
    <text evidence="6">The sequence shown here is derived from an EMBL/GenBank/DDBJ whole genome shotgun (WGS) entry which is preliminary data.</text>
</comment>
<evidence type="ECO:0000313" key="7">
    <source>
        <dbReference type="Proteomes" id="UP000326380"/>
    </source>
</evidence>
<dbReference type="PROSITE" id="PS50106">
    <property type="entry name" value="PDZ"/>
    <property type="match status" value="1"/>
</dbReference>
<dbReference type="Pfam" id="PF03572">
    <property type="entry name" value="Peptidase_S41"/>
    <property type="match status" value="1"/>
</dbReference>
<dbReference type="SUPFAM" id="SSF50156">
    <property type="entry name" value="PDZ domain-like"/>
    <property type="match status" value="1"/>
</dbReference>
<dbReference type="GO" id="GO:0008236">
    <property type="term" value="F:serine-type peptidase activity"/>
    <property type="evidence" value="ECO:0007669"/>
    <property type="project" value="UniProtKB-KW"/>
</dbReference>
<dbReference type="GO" id="GO:0006508">
    <property type="term" value="P:proteolysis"/>
    <property type="evidence" value="ECO:0007669"/>
    <property type="project" value="UniProtKB-KW"/>
</dbReference>
<dbReference type="InterPro" id="IPR001478">
    <property type="entry name" value="PDZ"/>
</dbReference>
<dbReference type="Pfam" id="PF11818">
    <property type="entry name" value="DUF3340"/>
    <property type="match status" value="1"/>
</dbReference>
<dbReference type="InterPro" id="IPR040573">
    <property type="entry name" value="TSP_N"/>
</dbReference>
<dbReference type="InterPro" id="IPR029045">
    <property type="entry name" value="ClpP/crotonase-like_dom_sf"/>
</dbReference>
<dbReference type="SUPFAM" id="SSF52096">
    <property type="entry name" value="ClpP/crotonase"/>
    <property type="match status" value="1"/>
</dbReference>
<reference evidence="6 7" key="1">
    <citation type="submission" date="2019-09" db="EMBL/GenBank/DDBJ databases">
        <title>Genome sequence of Hymenobacter sp. M3.</title>
        <authorList>
            <person name="Srinivasan S."/>
        </authorList>
    </citation>
    <scope>NUCLEOTIDE SEQUENCE [LARGE SCALE GENOMIC DNA]</scope>
    <source>
        <strain evidence="6 7">M3</strain>
    </source>
</reference>
<comment type="similarity">
    <text evidence="1 5">Belongs to the peptidase S41A family.</text>
</comment>
<dbReference type="Gene3D" id="2.30.42.10">
    <property type="match status" value="1"/>
</dbReference>
<dbReference type="Proteomes" id="UP000326380">
    <property type="component" value="Unassembled WGS sequence"/>
</dbReference>
<dbReference type="GO" id="GO:0030288">
    <property type="term" value="C:outer membrane-bounded periplasmic space"/>
    <property type="evidence" value="ECO:0007669"/>
    <property type="project" value="TreeGrafter"/>
</dbReference>
<dbReference type="EMBL" id="VTWU01000001">
    <property type="protein sequence ID" value="KAA9339684.1"/>
    <property type="molecule type" value="Genomic_DNA"/>
</dbReference>
<dbReference type="Gene3D" id="3.30.750.44">
    <property type="match status" value="1"/>
</dbReference>
<dbReference type="InterPro" id="IPR020992">
    <property type="entry name" value="Tail_Prtase_C"/>
</dbReference>
<dbReference type="NCBIfam" id="TIGR00225">
    <property type="entry name" value="prc"/>
    <property type="match status" value="1"/>
</dbReference>
<dbReference type="Gene3D" id="3.90.226.10">
    <property type="entry name" value="2-enoyl-CoA Hydratase, Chain A, domain 1"/>
    <property type="match status" value="1"/>
</dbReference>
<dbReference type="PANTHER" id="PTHR32060:SF22">
    <property type="entry name" value="CARBOXYL-TERMINAL-PROCESSING PEPTIDASE 3, CHLOROPLASTIC"/>
    <property type="match status" value="1"/>
</dbReference>
<dbReference type="Pfam" id="PF00595">
    <property type="entry name" value="PDZ"/>
    <property type="match status" value="1"/>
</dbReference>
<dbReference type="SMART" id="SM00245">
    <property type="entry name" value="TSPc"/>
    <property type="match status" value="1"/>
</dbReference>
<dbReference type="InterPro" id="IPR036034">
    <property type="entry name" value="PDZ_sf"/>
</dbReference>
<proteinExistence type="inferred from homology"/>
<evidence type="ECO:0000256" key="5">
    <source>
        <dbReference type="RuleBase" id="RU004404"/>
    </source>
</evidence>
<dbReference type="AlphaFoldDB" id="A0A7L4ZTV9"/>
<evidence type="ECO:0000256" key="1">
    <source>
        <dbReference type="ARBA" id="ARBA00009179"/>
    </source>
</evidence>
<dbReference type="InterPro" id="IPR004447">
    <property type="entry name" value="Peptidase_S41A"/>
</dbReference>
<organism evidence="6 7">
    <name type="scientific">Hymenobacter busanensis</name>
    <dbReference type="NCBI Taxonomy" id="2607656"/>
    <lineage>
        <taxon>Bacteria</taxon>
        <taxon>Pseudomonadati</taxon>
        <taxon>Bacteroidota</taxon>
        <taxon>Cytophagia</taxon>
        <taxon>Cytophagales</taxon>
        <taxon>Hymenobacteraceae</taxon>
        <taxon>Hymenobacter</taxon>
    </lineage>
</organism>
<protein>
    <submittedName>
        <fullName evidence="6">Tail-specific protease</fullName>
    </submittedName>
</protein>
<dbReference type="Pfam" id="PF17804">
    <property type="entry name" value="TSP_NTD"/>
    <property type="match status" value="1"/>
</dbReference>